<dbReference type="InterPro" id="IPR018073">
    <property type="entry name" value="Prot_inh_cystat_CS"/>
</dbReference>
<dbReference type="InterPro" id="IPR053128">
    <property type="entry name" value="Cystatin-like"/>
</dbReference>
<dbReference type="InterPro" id="IPR000010">
    <property type="entry name" value="Cystatin_dom"/>
</dbReference>
<dbReference type="CDD" id="cd00042">
    <property type="entry name" value="CY"/>
    <property type="match status" value="2"/>
</dbReference>
<reference evidence="2" key="1">
    <citation type="submission" date="2015-12" db="EMBL/GenBank/DDBJ databases">
        <title>De novo transcriptome assembly of four potential Pierce s Disease insect vectors from Arizona vineyards.</title>
        <authorList>
            <person name="Tassone E.E."/>
        </authorList>
    </citation>
    <scope>NUCLEOTIDE SEQUENCE</scope>
</reference>
<dbReference type="SUPFAM" id="SSF54403">
    <property type="entry name" value="Cystatin/monellin"/>
    <property type="match status" value="2"/>
</dbReference>
<evidence type="ECO:0000313" key="3">
    <source>
        <dbReference type="EMBL" id="JAS32176.1"/>
    </source>
</evidence>
<feature type="non-terminal residue" evidence="2">
    <location>
        <position position="1"/>
    </location>
</feature>
<protein>
    <recommendedName>
        <fullName evidence="4">Cystatin domain-containing protein</fullName>
    </recommendedName>
</protein>
<evidence type="ECO:0000313" key="2">
    <source>
        <dbReference type="EMBL" id="JAS27254.1"/>
    </source>
</evidence>
<organism evidence="2">
    <name type="scientific">Clastoptera arizonana</name>
    <name type="common">Arizona spittle bug</name>
    <dbReference type="NCBI Taxonomy" id="38151"/>
    <lineage>
        <taxon>Eukaryota</taxon>
        <taxon>Metazoa</taxon>
        <taxon>Ecdysozoa</taxon>
        <taxon>Arthropoda</taxon>
        <taxon>Hexapoda</taxon>
        <taxon>Insecta</taxon>
        <taxon>Pterygota</taxon>
        <taxon>Neoptera</taxon>
        <taxon>Paraneoptera</taxon>
        <taxon>Hemiptera</taxon>
        <taxon>Auchenorrhyncha</taxon>
        <taxon>Cercopoidea</taxon>
        <taxon>Clastopteridae</taxon>
        <taxon>Clastoptera</taxon>
    </lineage>
</organism>
<name>A0A1B6DNK3_9HEMI</name>
<dbReference type="PANTHER" id="PTHR12319:SF2">
    <property type="entry name" value="CYSTATIN-LIKE PROTEIN-RELATED"/>
    <property type="match status" value="1"/>
</dbReference>
<gene>
    <name evidence="3" type="ORF">g.24960</name>
    <name evidence="2" type="ORF">g.24962</name>
</gene>
<comment type="similarity">
    <text evidence="1">Belongs to the cystatin family.</text>
</comment>
<evidence type="ECO:0000256" key="1">
    <source>
        <dbReference type="ARBA" id="ARBA00009403"/>
    </source>
</evidence>
<dbReference type="EMBL" id="GEDC01010044">
    <property type="protein sequence ID" value="JAS27254.1"/>
    <property type="molecule type" value="Transcribed_RNA"/>
</dbReference>
<sequence>TQIISAQTQVVSGINYKLKLRVLDDSKASHICDVIVYDQSWTNTREVSKIECNPDNRKKRDKSVFLGGWETADVNDDFIKEMANFSLAAISQSIYSHITHNKFATFRWLDTLSAKTQVVAGRNVKLTIKVENQDKIQYLCDVSLFDQPWTKTRKVKSVDCSQIETNRRKRTAPIMSDIGRIFKRVNKESFIKKLVEYIEPDVAKRVNTSSVKVVNVTVMRRSNEGLNREQKIDLVIEHPTKGMLDCYVLTEFHKKGDFKVLNVTCKPKTPVNLESSTSQSSSSPAHP</sequence>
<dbReference type="GO" id="GO:0004869">
    <property type="term" value="F:cysteine-type endopeptidase inhibitor activity"/>
    <property type="evidence" value="ECO:0007669"/>
    <property type="project" value="InterPro"/>
</dbReference>
<dbReference type="Gene3D" id="3.10.450.10">
    <property type="match status" value="2"/>
</dbReference>
<dbReference type="AlphaFoldDB" id="A0A1B6DNK3"/>
<proteinExistence type="inferred from homology"/>
<dbReference type="EMBL" id="GEDC01005122">
    <property type="protein sequence ID" value="JAS32176.1"/>
    <property type="molecule type" value="Transcribed_RNA"/>
</dbReference>
<dbReference type="InterPro" id="IPR046350">
    <property type="entry name" value="Cystatin_sf"/>
</dbReference>
<dbReference type="PANTHER" id="PTHR12319">
    <property type="entry name" value="CYSTATIN-RELATED"/>
    <property type="match status" value="1"/>
</dbReference>
<evidence type="ECO:0008006" key="4">
    <source>
        <dbReference type="Google" id="ProtNLM"/>
    </source>
</evidence>
<accession>A0A1B6DNK3</accession>
<dbReference type="PROSITE" id="PS00287">
    <property type="entry name" value="CYSTATIN"/>
    <property type="match status" value="2"/>
</dbReference>